<gene>
    <name evidence="1" type="ORF">PLEPLA_LOCUS34340</name>
</gene>
<evidence type="ECO:0000313" key="2">
    <source>
        <dbReference type="Proteomes" id="UP001153269"/>
    </source>
</evidence>
<sequence>MVLLLLHTHCCYLQNHSLLSSQRRVAAPRPSPSSEWKLPLVEAVDSLFTLVHGELRQKPVHRWASSPAHPCLCFCLSFAPAPRNLQWGRVDRVWPIVIRTLKEDF</sequence>
<evidence type="ECO:0000313" key="1">
    <source>
        <dbReference type="EMBL" id="CAB1446615.1"/>
    </source>
</evidence>
<accession>A0A9N7Z0D8</accession>
<comment type="caution">
    <text evidence="1">The sequence shown here is derived from an EMBL/GenBank/DDBJ whole genome shotgun (WGS) entry which is preliminary data.</text>
</comment>
<keyword evidence="2" id="KW-1185">Reference proteome</keyword>
<protein>
    <submittedName>
        <fullName evidence="1">Uncharacterized protein</fullName>
    </submittedName>
</protein>
<dbReference type="AlphaFoldDB" id="A0A9N7Z0D8"/>
<proteinExistence type="predicted"/>
<reference evidence="1" key="1">
    <citation type="submission" date="2020-03" db="EMBL/GenBank/DDBJ databases">
        <authorList>
            <person name="Weist P."/>
        </authorList>
    </citation>
    <scope>NUCLEOTIDE SEQUENCE</scope>
</reference>
<dbReference type="Proteomes" id="UP001153269">
    <property type="component" value="Unassembled WGS sequence"/>
</dbReference>
<organism evidence="1 2">
    <name type="scientific">Pleuronectes platessa</name>
    <name type="common">European plaice</name>
    <dbReference type="NCBI Taxonomy" id="8262"/>
    <lineage>
        <taxon>Eukaryota</taxon>
        <taxon>Metazoa</taxon>
        <taxon>Chordata</taxon>
        <taxon>Craniata</taxon>
        <taxon>Vertebrata</taxon>
        <taxon>Euteleostomi</taxon>
        <taxon>Actinopterygii</taxon>
        <taxon>Neopterygii</taxon>
        <taxon>Teleostei</taxon>
        <taxon>Neoteleostei</taxon>
        <taxon>Acanthomorphata</taxon>
        <taxon>Carangaria</taxon>
        <taxon>Pleuronectiformes</taxon>
        <taxon>Pleuronectoidei</taxon>
        <taxon>Pleuronectidae</taxon>
        <taxon>Pleuronectes</taxon>
    </lineage>
</organism>
<dbReference type="EMBL" id="CADEAL010003921">
    <property type="protein sequence ID" value="CAB1446615.1"/>
    <property type="molecule type" value="Genomic_DNA"/>
</dbReference>
<name>A0A9N7Z0D8_PLEPL</name>